<dbReference type="EC" id="4.2.1.96" evidence="3"/>
<dbReference type="GO" id="GO:0006729">
    <property type="term" value="P:tetrahydrobiopterin biosynthetic process"/>
    <property type="evidence" value="ECO:0007669"/>
    <property type="project" value="InterPro"/>
</dbReference>
<accession>A0A8J3R800</accession>
<dbReference type="CDD" id="cd00488">
    <property type="entry name" value="PCD_DCoH"/>
    <property type="match status" value="1"/>
</dbReference>
<evidence type="ECO:0000256" key="2">
    <source>
        <dbReference type="ARBA" id="ARBA00006472"/>
    </source>
</evidence>
<evidence type="ECO:0000256" key="4">
    <source>
        <dbReference type="ARBA" id="ARBA00021735"/>
    </source>
</evidence>
<protein>
    <recommendedName>
        <fullName evidence="4">Putative pterin-4-alpha-carbinolamine dehydratase</fullName>
        <ecNumber evidence="3">4.2.1.96</ecNumber>
    </recommendedName>
</protein>
<evidence type="ECO:0000313" key="7">
    <source>
        <dbReference type="Proteomes" id="UP000610966"/>
    </source>
</evidence>
<dbReference type="EMBL" id="BOOG01000017">
    <property type="protein sequence ID" value="GIH69734.1"/>
    <property type="molecule type" value="Genomic_DNA"/>
</dbReference>
<evidence type="ECO:0000256" key="1">
    <source>
        <dbReference type="ARBA" id="ARBA00001554"/>
    </source>
</evidence>
<name>A0A8J3R800_9ACTN</name>
<gene>
    <name evidence="6" type="primary">phhB</name>
    <name evidence="6" type="ORF">Mth01_19870</name>
</gene>
<organism evidence="6 7">
    <name type="scientific">Sphaerimonospora thailandensis</name>
    <dbReference type="NCBI Taxonomy" id="795644"/>
    <lineage>
        <taxon>Bacteria</taxon>
        <taxon>Bacillati</taxon>
        <taxon>Actinomycetota</taxon>
        <taxon>Actinomycetes</taxon>
        <taxon>Streptosporangiales</taxon>
        <taxon>Streptosporangiaceae</taxon>
        <taxon>Sphaerimonospora</taxon>
    </lineage>
</organism>
<evidence type="ECO:0000256" key="3">
    <source>
        <dbReference type="ARBA" id="ARBA00013252"/>
    </source>
</evidence>
<dbReference type="PANTHER" id="PTHR12599:SF0">
    <property type="entry name" value="PTERIN-4-ALPHA-CARBINOLAMINE DEHYDRATASE"/>
    <property type="match status" value="1"/>
</dbReference>
<dbReference type="PANTHER" id="PTHR12599">
    <property type="entry name" value="PTERIN-4-ALPHA-CARBINOLAMINE DEHYDRATASE"/>
    <property type="match status" value="1"/>
</dbReference>
<keyword evidence="7" id="KW-1185">Reference proteome</keyword>
<dbReference type="NCBIfam" id="NF002017">
    <property type="entry name" value="PRK00823.1-2"/>
    <property type="match status" value="1"/>
</dbReference>
<dbReference type="Pfam" id="PF01329">
    <property type="entry name" value="Pterin_4a"/>
    <property type="match status" value="1"/>
</dbReference>
<dbReference type="Proteomes" id="UP000610966">
    <property type="component" value="Unassembled WGS sequence"/>
</dbReference>
<dbReference type="Gene3D" id="3.30.1360.20">
    <property type="entry name" value="Transcriptional coactivator/pterin dehydratase"/>
    <property type="match status" value="1"/>
</dbReference>
<dbReference type="AlphaFoldDB" id="A0A8J3R800"/>
<reference evidence="6" key="1">
    <citation type="submission" date="2021-01" db="EMBL/GenBank/DDBJ databases">
        <title>Whole genome shotgun sequence of Sphaerimonospora thailandensis NBRC 107569.</title>
        <authorList>
            <person name="Komaki H."/>
            <person name="Tamura T."/>
        </authorList>
    </citation>
    <scope>NUCLEOTIDE SEQUENCE</scope>
    <source>
        <strain evidence="6">NBRC 107569</strain>
    </source>
</reference>
<keyword evidence="5" id="KW-0456">Lyase</keyword>
<sequence length="99" mass="11024">MGWQVFLVHGVVGVMNDVSDWRRDGDTIRRTVVAPDFRTAIAIVNDIAEQAEAMNHHPDIDIRWRTLHLALTTHDEGGLTDLDFTLAARIDAIVAAHQA</sequence>
<evidence type="ECO:0000313" key="6">
    <source>
        <dbReference type="EMBL" id="GIH69734.1"/>
    </source>
</evidence>
<evidence type="ECO:0000256" key="5">
    <source>
        <dbReference type="ARBA" id="ARBA00023239"/>
    </source>
</evidence>
<proteinExistence type="inferred from homology"/>
<dbReference type="InterPro" id="IPR036428">
    <property type="entry name" value="PCD_sf"/>
</dbReference>
<comment type="caution">
    <text evidence="6">The sequence shown here is derived from an EMBL/GenBank/DDBJ whole genome shotgun (WGS) entry which is preliminary data.</text>
</comment>
<dbReference type="InterPro" id="IPR001533">
    <property type="entry name" value="Pterin_deHydtase"/>
</dbReference>
<dbReference type="GO" id="GO:0008124">
    <property type="term" value="F:4-alpha-hydroxytetrahydrobiopterin dehydratase activity"/>
    <property type="evidence" value="ECO:0007669"/>
    <property type="project" value="UniProtKB-EC"/>
</dbReference>
<comment type="catalytic activity">
    <reaction evidence="1">
        <text>(4aS,6R)-4a-hydroxy-L-erythro-5,6,7,8-tetrahydrobiopterin = (6R)-L-erythro-6,7-dihydrobiopterin + H2O</text>
        <dbReference type="Rhea" id="RHEA:11920"/>
        <dbReference type="ChEBI" id="CHEBI:15377"/>
        <dbReference type="ChEBI" id="CHEBI:15642"/>
        <dbReference type="ChEBI" id="CHEBI:43120"/>
        <dbReference type="EC" id="4.2.1.96"/>
    </reaction>
</comment>
<dbReference type="SUPFAM" id="SSF55248">
    <property type="entry name" value="PCD-like"/>
    <property type="match status" value="1"/>
</dbReference>
<comment type="similarity">
    <text evidence="2">Belongs to the pterin-4-alpha-carbinolamine dehydratase family.</text>
</comment>